<protein>
    <submittedName>
        <fullName evidence="2">Uncharacterized protein</fullName>
    </submittedName>
</protein>
<dbReference type="Proteomes" id="UP001457282">
    <property type="component" value="Unassembled WGS sequence"/>
</dbReference>
<dbReference type="SUPFAM" id="SSF57756">
    <property type="entry name" value="Retrovirus zinc finger-like domains"/>
    <property type="match status" value="1"/>
</dbReference>
<proteinExistence type="predicted"/>
<reference evidence="2 3" key="1">
    <citation type="journal article" date="2023" name="G3 (Bethesda)">
        <title>A chromosome-length genome assembly and annotation of blackberry (Rubus argutus, cv. 'Hillquist').</title>
        <authorList>
            <person name="Bruna T."/>
            <person name="Aryal R."/>
            <person name="Dudchenko O."/>
            <person name="Sargent D.J."/>
            <person name="Mead D."/>
            <person name="Buti M."/>
            <person name="Cavallini A."/>
            <person name="Hytonen T."/>
            <person name="Andres J."/>
            <person name="Pham M."/>
            <person name="Weisz D."/>
            <person name="Mascagni F."/>
            <person name="Usai G."/>
            <person name="Natali L."/>
            <person name="Bassil N."/>
            <person name="Fernandez G.E."/>
            <person name="Lomsadze A."/>
            <person name="Armour M."/>
            <person name="Olukolu B."/>
            <person name="Poorten T."/>
            <person name="Britton C."/>
            <person name="Davik J."/>
            <person name="Ashrafi H."/>
            <person name="Aiden E.L."/>
            <person name="Borodovsky M."/>
            <person name="Worthington M."/>
        </authorList>
    </citation>
    <scope>NUCLEOTIDE SEQUENCE [LARGE SCALE GENOMIC DNA]</scope>
    <source>
        <strain evidence="2">PI 553951</strain>
    </source>
</reference>
<keyword evidence="3" id="KW-1185">Reference proteome</keyword>
<gene>
    <name evidence="2" type="ORF">M0R45_005677</name>
</gene>
<organism evidence="2 3">
    <name type="scientific">Rubus argutus</name>
    <name type="common">Southern blackberry</name>
    <dbReference type="NCBI Taxonomy" id="59490"/>
    <lineage>
        <taxon>Eukaryota</taxon>
        <taxon>Viridiplantae</taxon>
        <taxon>Streptophyta</taxon>
        <taxon>Embryophyta</taxon>
        <taxon>Tracheophyta</taxon>
        <taxon>Spermatophyta</taxon>
        <taxon>Magnoliopsida</taxon>
        <taxon>eudicotyledons</taxon>
        <taxon>Gunneridae</taxon>
        <taxon>Pentapetalae</taxon>
        <taxon>rosids</taxon>
        <taxon>fabids</taxon>
        <taxon>Rosales</taxon>
        <taxon>Rosaceae</taxon>
        <taxon>Rosoideae</taxon>
        <taxon>Rosoideae incertae sedis</taxon>
        <taxon>Rubus</taxon>
    </lineage>
</organism>
<accession>A0AAW1YNH4</accession>
<dbReference type="AlphaFoldDB" id="A0AAW1YNH4"/>
<evidence type="ECO:0000313" key="2">
    <source>
        <dbReference type="EMBL" id="KAK9950176.1"/>
    </source>
</evidence>
<evidence type="ECO:0000256" key="1">
    <source>
        <dbReference type="SAM" id="SignalP"/>
    </source>
</evidence>
<name>A0AAW1YNH4_RUBAR</name>
<comment type="caution">
    <text evidence="2">The sequence shown here is derived from an EMBL/GenBank/DDBJ whole genome shotgun (WGS) entry which is preliminary data.</text>
</comment>
<evidence type="ECO:0000313" key="3">
    <source>
        <dbReference type="Proteomes" id="UP001457282"/>
    </source>
</evidence>
<feature type="signal peptide" evidence="1">
    <location>
        <begin position="1"/>
        <end position="15"/>
    </location>
</feature>
<keyword evidence="1" id="KW-0732">Signal</keyword>
<sequence length="118" mass="13118">MQCLILLMVSTPMWSETLLYVGRKEQSRRLQKISKPTNNIKGGGGKCTLCGITGHNKRTCDLSTQGNGVGQVQQLKKLSTLIQILVWGRDHLPNQKHVFKPAMLLLIEISGRILPPLT</sequence>
<dbReference type="GO" id="GO:0008270">
    <property type="term" value="F:zinc ion binding"/>
    <property type="evidence" value="ECO:0007669"/>
    <property type="project" value="InterPro"/>
</dbReference>
<dbReference type="GO" id="GO:0003676">
    <property type="term" value="F:nucleic acid binding"/>
    <property type="evidence" value="ECO:0007669"/>
    <property type="project" value="InterPro"/>
</dbReference>
<dbReference type="InterPro" id="IPR036875">
    <property type="entry name" value="Znf_CCHC_sf"/>
</dbReference>
<feature type="chain" id="PRO_5043609815" evidence="1">
    <location>
        <begin position="16"/>
        <end position="118"/>
    </location>
</feature>
<dbReference type="EMBL" id="JBEDUW010000001">
    <property type="protein sequence ID" value="KAK9950176.1"/>
    <property type="molecule type" value="Genomic_DNA"/>
</dbReference>